<protein>
    <submittedName>
        <fullName evidence="1">Uncharacterized protein</fullName>
    </submittedName>
</protein>
<accession>A0ABN3QNU3</accession>
<keyword evidence="2" id="KW-1185">Reference proteome</keyword>
<evidence type="ECO:0000313" key="2">
    <source>
        <dbReference type="Proteomes" id="UP001501509"/>
    </source>
</evidence>
<dbReference type="EMBL" id="BAAATD010000015">
    <property type="protein sequence ID" value="GAA2630804.1"/>
    <property type="molecule type" value="Genomic_DNA"/>
</dbReference>
<gene>
    <name evidence="1" type="ORF">GCM10010411_80910</name>
</gene>
<sequence>MAIREFEDVELEGLSGEVLPERVLMSVIVPSPVRGQRTEVFYACQTTHYHGTSGILGTGLLAQEPRETTTCIPAVVHAY</sequence>
<dbReference type="Proteomes" id="UP001501509">
    <property type="component" value="Unassembled WGS sequence"/>
</dbReference>
<dbReference type="RefSeq" id="WP_344547799.1">
    <property type="nucleotide sequence ID" value="NZ_BAAATD010000015.1"/>
</dbReference>
<proteinExistence type="predicted"/>
<name>A0ABN3QNU3_9ACTN</name>
<organism evidence="1 2">
    <name type="scientific">Actinomadura fulvescens</name>
    <dbReference type="NCBI Taxonomy" id="46160"/>
    <lineage>
        <taxon>Bacteria</taxon>
        <taxon>Bacillati</taxon>
        <taxon>Actinomycetota</taxon>
        <taxon>Actinomycetes</taxon>
        <taxon>Streptosporangiales</taxon>
        <taxon>Thermomonosporaceae</taxon>
        <taxon>Actinomadura</taxon>
    </lineage>
</organism>
<comment type="caution">
    <text evidence="1">The sequence shown here is derived from an EMBL/GenBank/DDBJ whole genome shotgun (WGS) entry which is preliminary data.</text>
</comment>
<reference evidence="1 2" key="1">
    <citation type="journal article" date="2019" name="Int. J. Syst. Evol. Microbiol.">
        <title>The Global Catalogue of Microorganisms (GCM) 10K type strain sequencing project: providing services to taxonomists for standard genome sequencing and annotation.</title>
        <authorList>
            <consortium name="The Broad Institute Genomics Platform"/>
            <consortium name="The Broad Institute Genome Sequencing Center for Infectious Disease"/>
            <person name="Wu L."/>
            <person name="Ma J."/>
        </authorList>
    </citation>
    <scope>NUCLEOTIDE SEQUENCE [LARGE SCALE GENOMIC DNA]</scope>
    <source>
        <strain evidence="1 2">JCM 6833</strain>
    </source>
</reference>
<evidence type="ECO:0000313" key="1">
    <source>
        <dbReference type="EMBL" id="GAA2630804.1"/>
    </source>
</evidence>